<evidence type="ECO:0000256" key="3">
    <source>
        <dbReference type="ARBA" id="ARBA00022712"/>
    </source>
</evidence>
<dbReference type="PANTHER" id="PTHR11088:SF89">
    <property type="entry name" value="TRNA DIMETHYLALLYLTRANSFERASE"/>
    <property type="match status" value="1"/>
</dbReference>
<keyword evidence="7" id="KW-1185">Reference proteome</keyword>
<comment type="caution">
    <text evidence="6">The sequence shown here is derived from an EMBL/GenBank/DDBJ whole genome shotgun (WGS) entry which is preliminary data.</text>
</comment>
<dbReference type="GO" id="GO:0006400">
    <property type="term" value="P:tRNA modification"/>
    <property type="evidence" value="ECO:0007669"/>
    <property type="project" value="TreeGrafter"/>
</dbReference>
<gene>
    <name evidence="6" type="ORF">FH972_022600</name>
</gene>
<evidence type="ECO:0000256" key="2">
    <source>
        <dbReference type="ARBA" id="ARBA00022679"/>
    </source>
</evidence>
<evidence type="ECO:0000256" key="4">
    <source>
        <dbReference type="ARBA" id="ARBA00022741"/>
    </source>
</evidence>
<organism evidence="6 7">
    <name type="scientific">Carpinus fangiana</name>
    <dbReference type="NCBI Taxonomy" id="176857"/>
    <lineage>
        <taxon>Eukaryota</taxon>
        <taxon>Viridiplantae</taxon>
        <taxon>Streptophyta</taxon>
        <taxon>Embryophyta</taxon>
        <taxon>Tracheophyta</taxon>
        <taxon>Spermatophyta</taxon>
        <taxon>Magnoliopsida</taxon>
        <taxon>eudicotyledons</taxon>
        <taxon>Gunneridae</taxon>
        <taxon>Pentapetalae</taxon>
        <taxon>rosids</taxon>
        <taxon>fabids</taxon>
        <taxon>Fagales</taxon>
        <taxon>Betulaceae</taxon>
        <taxon>Carpinus</taxon>
    </lineage>
</organism>
<dbReference type="Gene3D" id="3.40.50.300">
    <property type="entry name" value="P-loop containing nucleotide triphosphate hydrolases"/>
    <property type="match status" value="1"/>
</dbReference>
<dbReference type="PANTHER" id="PTHR11088">
    <property type="entry name" value="TRNA DIMETHYLALLYLTRANSFERASE"/>
    <property type="match status" value="1"/>
</dbReference>
<keyword evidence="3" id="KW-0203">Cytokinin biosynthesis</keyword>
<dbReference type="Pfam" id="PF01715">
    <property type="entry name" value="IPPT"/>
    <property type="match status" value="2"/>
</dbReference>
<dbReference type="OrthoDB" id="775260at2759"/>
<keyword evidence="5" id="KW-0067">ATP-binding</keyword>
<protein>
    <submittedName>
        <fullName evidence="6">Uncharacterized protein</fullName>
    </submittedName>
</protein>
<dbReference type="AlphaFoldDB" id="A0A5N6KTD7"/>
<dbReference type="Proteomes" id="UP000327013">
    <property type="component" value="Unassembled WGS sequence"/>
</dbReference>
<dbReference type="InterPro" id="IPR039657">
    <property type="entry name" value="Dimethylallyltransferase"/>
</dbReference>
<evidence type="ECO:0000256" key="5">
    <source>
        <dbReference type="ARBA" id="ARBA00022840"/>
    </source>
</evidence>
<name>A0A5N6KTD7_9ROSI</name>
<sequence>MSPDQNSIIAIVGPTGIGKTKLSISIAKAVGGEVVSVDSLQVYRQGRIMTAQATLEERQGVPHHMMDYLDADEEPTEYNEQALDCISDICSRGKVAVLCGGSTSLTEPLLFHPQIKKHHPLVLVLYSKLATMGHLTDQRIDMMLEEGLLDEVQELRALQRELPLEPDVTMGVFKSIGYSELAPCLEQRNHVLAEQSFRKGVQRMKSSTRAYAEKQSIWIFNSLLPQVLREQMDCHFFCLRGRSTFKADVEHKAVSLCQEWLHS</sequence>
<evidence type="ECO:0000313" key="7">
    <source>
        <dbReference type="Proteomes" id="UP000327013"/>
    </source>
</evidence>
<dbReference type="GO" id="GO:0005524">
    <property type="term" value="F:ATP binding"/>
    <property type="evidence" value="ECO:0007669"/>
    <property type="project" value="UniProtKB-KW"/>
</dbReference>
<dbReference type="InterPro" id="IPR027417">
    <property type="entry name" value="P-loop_NTPase"/>
</dbReference>
<keyword evidence="4" id="KW-0547">Nucleotide-binding</keyword>
<accession>A0A5N6KTD7</accession>
<dbReference type="SUPFAM" id="SSF52540">
    <property type="entry name" value="P-loop containing nucleoside triphosphate hydrolases"/>
    <property type="match status" value="1"/>
</dbReference>
<dbReference type="GO" id="GO:0005739">
    <property type="term" value="C:mitochondrion"/>
    <property type="evidence" value="ECO:0007669"/>
    <property type="project" value="TreeGrafter"/>
</dbReference>
<dbReference type="GO" id="GO:0052381">
    <property type="term" value="F:tRNA dimethylallyltransferase activity"/>
    <property type="evidence" value="ECO:0007669"/>
    <property type="project" value="TreeGrafter"/>
</dbReference>
<comment type="similarity">
    <text evidence="1">Belongs to the IPP transferase family.</text>
</comment>
<proteinExistence type="inferred from homology"/>
<dbReference type="GO" id="GO:0009691">
    <property type="term" value="P:cytokinin biosynthetic process"/>
    <property type="evidence" value="ECO:0007669"/>
    <property type="project" value="UniProtKB-KW"/>
</dbReference>
<evidence type="ECO:0000256" key="1">
    <source>
        <dbReference type="ARBA" id="ARBA00005842"/>
    </source>
</evidence>
<reference evidence="6 7" key="1">
    <citation type="submission" date="2019-06" db="EMBL/GenBank/DDBJ databases">
        <title>A chromosomal-level reference genome of Carpinus fangiana (Coryloideae, Betulaceae).</title>
        <authorList>
            <person name="Yang X."/>
            <person name="Wang Z."/>
            <person name="Zhang L."/>
            <person name="Hao G."/>
            <person name="Liu J."/>
            <person name="Yang Y."/>
        </authorList>
    </citation>
    <scope>NUCLEOTIDE SEQUENCE [LARGE SCALE GENOMIC DNA]</scope>
    <source>
        <strain evidence="6">Cfa_2016G</strain>
        <tissue evidence="6">Leaf</tissue>
    </source>
</reference>
<evidence type="ECO:0000313" key="6">
    <source>
        <dbReference type="EMBL" id="KAB8343006.1"/>
    </source>
</evidence>
<keyword evidence="2" id="KW-0808">Transferase</keyword>
<dbReference type="EMBL" id="VIBQ01000012">
    <property type="protein sequence ID" value="KAB8343006.1"/>
    <property type="molecule type" value="Genomic_DNA"/>
</dbReference>